<feature type="transmembrane region" description="Helical" evidence="1">
    <location>
        <begin position="264"/>
        <end position="287"/>
    </location>
</feature>
<keyword evidence="1" id="KW-1133">Transmembrane helix</keyword>
<feature type="transmembrane region" description="Helical" evidence="1">
    <location>
        <begin position="201"/>
        <end position="220"/>
    </location>
</feature>
<dbReference type="RefSeq" id="XP_007768730.1">
    <property type="nucleotide sequence ID" value="XM_007770540.1"/>
</dbReference>
<dbReference type="GeneID" id="19201904"/>
<feature type="transmembrane region" description="Helical" evidence="1">
    <location>
        <begin position="153"/>
        <end position="171"/>
    </location>
</feature>
<evidence type="ECO:0000256" key="1">
    <source>
        <dbReference type="SAM" id="Phobius"/>
    </source>
</evidence>
<feature type="transmembrane region" description="Helical" evidence="1">
    <location>
        <begin position="123"/>
        <end position="141"/>
    </location>
</feature>
<sequence length="414" mass="45689">MASRRSPPCCKFYEAKLLWIYTLYSTHMLTAGNVHSRSLFNVRGALRFLVSVTLQGVQGGNWTSSRRVAQPILLEEAYKYTAQIQSFTISPTFSTINELRSVGSQLGDCYICYQCSDVTITCLMRLGGIDVCMYILSVYLLKAKSRCSPRTTFFYAAYGGISLLMMTLQLVTNLYYGGLLAIHCDDDAEASSFSSCFTSNYIKNWANCVGVVATAITVLMCDGLMLWRCYVVYTRAVSSILIVVEKTLPESTVSSMPIIGVVSLKIWSASTVAFNVSVTSMICYRLVRMCWLVRAITPERRHVLRKYSGAVSIIVEGTVPYTVLAVTLSAFEFLHGDLSTIVVTILADIWCGVCVVTQQLILLRIAMGSFWNRNTVAVEATAIQSTVVFSGGMEAGRSSQDEVLPAIDELECLV</sequence>
<dbReference type="KEGG" id="cput:CONPUDRAFT_144171"/>
<gene>
    <name evidence="2" type="ORF">CONPUDRAFT_144171</name>
</gene>
<proteinExistence type="predicted"/>
<organism evidence="2 3">
    <name type="scientific">Coniophora puteana (strain RWD-64-598)</name>
    <name type="common">Brown rot fungus</name>
    <dbReference type="NCBI Taxonomy" id="741705"/>
    <lineage>
        <taxon>Eukaryota</taxon>
        <taxon>Fungi</taxon>
        <taxon>Dikarya</taxon>
        <taxon>Basidiomycota</taxon>
        <taxon>Agaricomycotina</taxon>
        <taxon>Agaricomycetes</taxon>
        <taxon>Agaricomycetidae</taxon>
        <taxon>Boletales</taxon>
        <taxon>Coniophorineae</taxon>
        <taxon>Coniophoraceae</taxon>
        <taxon>Coniophora</taxon>
    </lineage>
</organism>
<protein>
    <submittedName>
        <fullName evidence="2">Uncharacterized protein</fullName>
    </submittedName>
</protein>
<feature type="transmembrane region" description="Helical" evidence="1">
    <location>
        <begin position="307"/>
        <end position="328"/>
    </location>
</feature>
<dbReference type="EMBL" id="JH711578">
    <property type="protein sequence ID" value="EIW81370.1"/>
    <property type="molecule type" value="Genomic_DNA"/>
</dbReference>
<keyword evidence="1" id="KW-0472">Membrane</keyword>
<name>A0A5M3MQM1_CONPW</name>
<keyword evidence="3" id="KW-1185">Reference proteome</keyword>
<accession>A0A5M3MQM1</accession>
<feature type="transmembrane region" description="Helical" evidence="1">
    <location>
        <begin position="340"/>
        <end position="363"/>
    </location>
</feature>
<comment type="caution">
    <text evidence="2">The sequence shown here is derived from an EMBL/GenBank/DDBJ whole genome shotgun (WGS) entry which is preliminary data.</text>
</comment>
<evidence type="ECO:0000313" key="3">
    <source>
        <dbReference type="Proteomes" id="UP000053558"/>
    </source>
</evidence>
<keyword evidence="1" id="KW-0812">Transmembrane</keyword>
<dbReference type="Proteomes" id="UP000053558">
    <property type="component" value="Unassembled WGS sequence"/>
</dbReference>
<reference evidence="3" key="1">
    <citation type="journal article" date="2012" name="Science">
        <title>The Paleozoic origin of enzymatic lignin decomposition reconstructed from 31 fungal genomes.</title>
        <authorList>
            <person name="Floudas D."/>
            <person name="Binder M."/>
            <person name="Riley R."/>
            <person name="Barry K."/>
            <person name="Blanchette R.A."/>
            <person name="Henrissat B."/>
            <person name="Martinez A.T."/>
            <person name="Otillar R."/>
            <person name="Spatafora J.W."/>
            <person name="Yadav J.S."/>
            <person name="Aerts A."/>
            <person name="Benoit I."/>
            <person name="Boyd A."/>
            <person name="Carlson A."/>
            <person name="Copeland A."/>
            <person name="Coutinho P.M."/>
            <person name="de Vries R.P."/>
            <person name="Ferreira P."/>
            <person name="Findley K."/>
            <person name="Foster B."/>
            <person name="Gaskell J."/>
            <person name="Glotzer D."/>
            <person name="Gorecki P."/>
            <person name="Heitman J."/>
            <person name="Hesse C."/>
            <person name="Hori C."/>
            <person name="Igarashi K."/>
            <person name="Jurgens J.A."/>
            <person name="Kallen N."/>
            <person name="Kersten P."/>
            <person name="Kohler A."/>
            <person name="Kuees U."/>
            <person name="Kumar T.K.A."/>
            <person name="Kuo A."/>
            <person name="LaButti K."/>
            <person name="Larrondo L.F."/>
            <person name="Lindquist E."/>
            <person name="Ling A."/>
            <person name="Lombard V."/>
            <person name="Lucas S."/>
            <person name="Lundell T."/>
            <person name="Martin R."/>
            <person name="McLaughlin D.J."/>
            <person name="Morgenstern I."/>
            <person name="Morin E."/>
            <person name="Murat C."/>
            <person name="Nagy L.G."/>
            <person name="Nolan M."/>
            <person name="Ohm R.A."/>
            <person name="Patyshakuliyeva A."/>
            <person name="Rokas A."/>
            <person name="Ruiz-Duenas F.J."/>
            <person name="Sabat G."/>
            <person name="Salamov A."/>
            <person name="Samejima M."/>
            <person name="Schmutz J."/>
            <person name="Slot J.C."/>
            <person name="St John F."/>
            <person name="Stenlid J."/>
            <person name="Sun H."/>
            <person name="Sun S."/>
            <person name="Syed K."/>
            <person name="Tsang A."/>
            <person name="Wiebenga A."/>
            <person name="Young D."/>
            <person name="Pisabarro A."/>
            <person name="Eastwood D.C."/>
            <person name="Martin F."/>
            <person name="Cullen D."/>
            <person name="Grigoriev I.V."/>
            <person name="Hibbett D.S."/>
        </authorList>
    </citation>
    <scope>NUCLEOTIDE SEQUENCE [LARGE SCALE GENOMIC DNA]</scope>
    <source>
        <strain evidence="3">RWD-64-598 SS2</strain>
    </source>
</reference>
<dbReference type="AlphaFoldDB" id="A0A5M3MQM1"/>
<evidence type="ECO:0000313" key="2">
    <source>
        <dbReference type="EMBL" id="EIW81370.1"/>
    </source>
</evidence>
<dbReference type="OrthoDB" id="3265004at2759"/>